<accession>A0ABV3NQI2</accession>
<dbReference type="PANTHER" id="PTHR45138:SF9">
    <property type="entry name" value="DIGUANYLATE CYCLASE DGCM-RELATED"/>
    <property type="match status" value="1"/>
</dbReference>
<dbReference type="Pfam" id="PF21118">
    <property type="entry name" value="DosC_2nd"/>
    <property type="match status" value="1"/>
</dbReference>
<gene>
    <name evidence="9" type="ORF">AB1E22_03535</name>
</gene>
<dbReference type="InterPro" id="IPR012292">
    <property type="entry name" value="Globin/Proto"/>
</dbReference>
<dbReference type="SUPFAM" id="SSF55073">
    <property type="entry name" value="Nucleotide cyclase"/>
    <property type="match status" value="1"/>
</dbReference>
<dbReference type="Pfam" id="PF11563">
    <property type="entry name" value="Protoglobin"/>
    <property type="match status" value="1"/>
</dbReference>
<organism evidence="9 10">
    <name type="scientific">Buttiauxella gaviniae</name>
    <dbReference type="NCBI Taxonomy" id="82990"/>
    <lineage>
        <taxon>Bacteria</taxon>
        <taxon>Pseudomonadati</taxon>
        <taxon>Pseudomonadota</taxon>
        <taxon>Gammaproteobacteria</taxon>
        <taxon>Enterobacterales</taxon>
        <taxon>Enterobacteriaceae</taxon>
        <taxon>Buttiauxella</taxon>
    </lineage>
</organism>
<dbReference type="RefSeq" id="WP_367594113.1">
    <property type="nucleotide sequence ID" value="NZ_JBFMVT010000002.1"/>
</dbReference>
<dbReference type="Gene3D" id="1.10.490.10">
    <property type="entry name" value="Globins"/>
    <property type="match status" value="1"/>
</dbReference>
<protein>
    <recommendedName>
        <fullName evidence="4">Diguanylate cyclase DosC</fullName>
        <ecNumber evidence="3">2.7.7.65</ecNumber>
    </recommendedName>
    <alternativeName>
        <fullName evidence="6">Direct oxygen-sensing cyclase</fullName>
    </alternativeName>
</protein>
<dbReference type="PROSITE" id="PS50887">
    <property type="entry name" value="GGDEF"/>
    <property type="match status" value="1"/>
</dbReference>
<reference evidence="9 10" key="1">
    <citation type="submission" date="2024-07" db="EMBL/GenBank/DDBJ databases">
        <authorList>
            <person name="Wang L."/>
        </authorList>
    </citation>
    <scope>NUCLEOTIDE SEQUENCE [LARGE SCALE GENOMIC DNA]</scope>
    <source>
        <strain evidence="9 10">WL359</strain>
    </source>
</reference>
<dbReference type="SMART" id="SM00267">
    <property type="entry name" value="GGDEF"/>
    <property type="match status" value="1"/>
</dbReference>
<evidence type="ECO:0000256" key="6">
    <source>
        <dbReference type="ARBA" id="ARBA00029839"/>
    </source>
</evidence>
<proteinExistence type="predicted"/>
<dbReference type="SUPFAM" id="SSF46458">
    <property type="entry name" value="Globin-like"/>
    <property type="match status" value="1"/>
</dbReference>
<feature type="domain" description="GGDEF" evidence="8">
    <location>
        <begin position="328"/>
        <end position="461"/>
    </location>
</feature>
<dbReference type="InterPro" id="IPR029787">
    <property type="entry name" value="Nucleotide_cyclase"/>
</dbReference>
<dbReference type="NCBIfam" id="TIGR00254">
    <property type="entry name" value="GGDEF"/>
    <property type="match status" value="1"/>
</dbReference>
<evidence type="ECO:0000256" key="1">
    <source>
        <dbReference type="ARBA" id="ARBA00001946"/>
    </source>
</evidence>
<evidence type="ECO:0000256" key="2">
    <source>
        <dbReference type="ARBA" id="ARBA00004665"/>
    </source>
</evidence>
<evidence type="ECO:0000259" key="8">
    <source>
        <dbReference type="PROSITE" id="PS50887"/>
    </source>
</evidence>
<evidence type="ECO:0000256" key="5">
    <source>
        <dbReference type="ARBA" id="ARBA00023134"/>
    </source>
</evidence>
<evidence type="ECO:0000313" key="10">
    <source>
        <dbReference type="Proteomes" id="UP001555342"/>
    </source>
</evidence>
<dbReference type="InterPro" id="IPR043128">
    <property type="entry name" value="Rev_trsase/Diguanyl_cyclase"/>
</dbReference>
<sequence length="461" mass="53555">MKNIQPLNYDIIKNEWQLLIDNTNNATHQILISLSDEEIKQLVNAYYQYMLLDEQAKLFLNTAQVEERLSLSMGKWLRKVLGSSREDLSELITHQREVGQVHARIGLPIDLVARGARKLKHDLFQLLLNKQHISAEEINDAVFFSGMAIDAAIEVMTIAYTPSHQKMMHDQEHFRLLTVYDDVSVERERQVGALKNWENQFIYNIATELPFEERVLLGDSEFGLWFSHKGQHIFRQPELIKKIELLMQKIDRLITTEFAAQTPEPLHRIQLLRLLRQDVEQLSMILSSIFEDLVKSENGKDPMTKLLTRRFIPTIMRREIALSVSSGKPFTVALLDVDHFKKINDNYGHSVGDNTLKSIAVWLHEHTRSSDYVFRYGGEEFMMLLVETNLSQGEILMERLRNFISSQLIEVDVNTSFQVTISAGLVEFDNHPDYQRLINKADKMLYEAKHNGRNRVVSYFI</sequence>
<keyword evidence="5" id="KW-0547">Nucleotide-binding</keyword>
<keyword evidence="5" id="KW-0342">GTP-binding</keyword>
<dbReference type="EMBL" id="JBFMVT010000002">
    <property type="protein sequence ID" value="MEW7311796.1"/>
    <property type="molecule type" value="Genomic_DNA"/>
</dbReference>
<evidence type="ECO:0000256" key="7">
    <source>
        <dbReference type="ARBA" id="ARBA00034247"/>
    </source>
</evidence>
<evidence type="ECO:0000313" key="9">
    <source>
        <dbReference type="EMBL" id="MEW7311796.1"/>
    </source>
</evidence>
<comment type="catalytic activity">
    <reaction evidence="7">
        <text>2 GTP = 3',3'-c-di-GMP + 2 diphosphate</text>
        <dbReference type="Rhea" id="RHEA:24898"/>
        <dbReference type="ChEBI" id="CHEBI:33019"/>
        <dbReference type="ChEBI" id="CHEBI:37565"/>
        <dbReference type="ChEBI" id="CHEBI:58805"/>
        <dbReference type="EC" id="2.7.7.65"/>
    </reaction>
</comment>
<comment type="caution">
    <text evidence="9">The sequence shown here is derived from an EMBL/GenBank/DDBJ whole genome shotgun (WGS) entry which is preliminary data.</text>
</comment>
<dbReference type="Gene3D" id="3.30.70.270">
    <property type="match status" value="1"/>
</dbReference>
<dbReference type="Proteomes" id="UP001555342">
    <property type="component" value="Unassembled WGS sequence"/>
</dbReference>
<name>A0ABV3NQI2_9ENTR</name>
<dbReference type="CDD" id="cd01949">
    <property type="entry name" value="GGDEF"/>
    <property type="match status" value="1"/>
</dbReference>
<dbReference type="InterPro" id="IPR000160">
    <property type="entry name" value="GGDEF_dom"/>
</dbReference>
<dbReference type="InterPro" id="IPR009050">
    <property type="entry name" value="Globin-like_sf"/>
</dbReference>
<keyword evidence="10" id="KW-1185">Reference proteome</keyword>
<evidence type="ECO:0000256" key="4">
    <source>
        <dbReference type="ARBA" id="ARBA00015125"/>
    </source>
</evidence>
<dbReference type="InterPro" id="IPR050469">
    <property type="entry name" value="Diguanylate_Cyclase"/>
</dbReference>
<dbReference type="EC" id="2.7.7.65" evidence="3"/>
<comment type="cofactor">
    <cofactor evidence="1">
        <name>Mg(2+)</name>
        <dbReference type="ChEBI" id="CHEBI:18420"/>
    </cofactor>
</comment>
<evidence type="ECO:0000256" key="3">
    <source>
        <dbReference type="ARBA" id="ARBA00012528"/>
    </source>
</evidence>
<dbReference type="Pfam" id="PF00990">
    <property type="entry name" value="GGDEF"/>
    <property type="match status" value="1"/>
</dbReference>
<dbReference type="InterPro" id="IPR044398">
    <property type="entry name" value="Globin-sensor_dom"/>
</dbReference>
<dbReference type="InterPro" id="IPR048442">
    <property type="entry name" value="DosC_2nd"/>
</dbReference>
<comment type="pathway">
    <text evidence="2">Purine metabolism; 3',5'-cyclic di-GMP biosynthesis.</text>
</comment>
<dbReference type="PANTHER" id="PTHR45138">
    <property type="entry name" value="REGULATORY COMPONENTS OF SENSORY TRANSDUCTION SYSTEM"/>
    <property type="match status" value="1"/>
</dbReference>